<dbReference type="EMBL" id="JAEQMG010000150">
    <property type="protein sequence ID" value="MBK6089765.1"/>
    <property type="molecule type" value="Genomic_DNA"/>
</dbReference>
<evidence type="ECO:0000313" key="3">
    <source>
        <dbReference type="Proteomes" id="UP000633365"/>
    </source>
</evidence>
<feature type="transmembrane region" description="Helical" evidence="1">
    <location>
        <begin position="49"/>
        <end position="82"/>
    </location>
</feature>
<evidence type="ECO:0000256" key="1">
    <source>
        <dbReference type="SAM" id="Phobius"/>
    </source>
</evidence>
<comment type="caution">
    <text evidence="2">The sequence shown here is derived from an EMBL/GenBank/DDBJ whole genome shotgun (WGS) entry which is preliminary data.</text>
</comment>
<evidence type="ECO:0000313" key="2">
    <source>
        <dbReference type="EMBL" id="MBK6089765.1"/>
    </source>
</evidence>
<organism evidence="2 3">
    <name type="scientific">Ruminococcus difficilis</name>
    <dbReference type="NCBI Taxonomy" id="2763069"/>
    <lineage>
        <taxon>Bacteria</taxon>
        <taxon>Bacillati</taxon>
        <taxon>Bacillota</taxon>
        <taxon>Clostridia</taxon>
        <taxon>Eubacteriales</taxon>
        <taxon>Oscillospiraceae</taxon>
        <taxon>Ruminococcus</taxon>
    </lineage>
</organism>
<dbReference type="InterPro" id="IPR032531">
    <property type="entry name" value="DUF4956"/>
</dbReference>
<sequence>MLNQIFSAIYSETFTPDIYLICTAVSLVLGAIIAFTASFRAKQSKSFLLALFLIPAIVQTVIMLVNGSVGTGVAVMGAFSLVRFRSVAGSAKEIVSIFLAMATGLATAMGYIGLAVCFVVIICIVMIIASIVHLKEKDDLVRDLKITVPEDLNYAHEFDDLFDEYTHNSKLLSVKTSNMGSLYKLIYRIEIIHEDDVQKFIDELRCRNGNLEIAVMMPAVEEARL</sequence>
<keyword evidence="3" id="KW-1185">Reference proteome</keyword>
<keyword evidence="1" id="KW-0812">Transmembrane</keyword>
<reference evidence="2" key="1">
    <citation type="submission" date="2021-01" db="EMBL/GenBank/DDBJ databases">
        <title>Genome public.</title>
        <authorList>
            <person name="Liu C."/>
            <person name="Sun Q."/>
        </authorList>
    </citation>
    <scope>NUCLEOTIDE SEQUENCE</scope>
    <source>
        <strain evidence="2">M6</strain>
    </source>
</reference>
<name>A0A934WTQ5_9FIRM</name>
<dbReference type="RefSeq" id="WP_201428473.1">
    <property type="nucleotide sequence ID" value="NZ_JAEQMG010000150.1"/>
</dbReference>
<dbReference type="AlphaFoldDB" id="A0A934WTQ5"/>
<keyword evidence="1" id="KW-1133">Transmembrane helix</keyword>
<protein>
    <submittedName>
        <fullName evidence="2">DUF4956 domain-containing protein</fullName>
    </submittedName>
</protein>
<feature type="transmembrane region" description="Helical" evidence="1">
    <location>
        <begin position="18"/>
        <end position="37"/>
    </location>
</feature>
<gene>
    <name evidence="2" type="ORF">JKK62_14130</name>
</gene>
<feature type="transmembrane region" description="Helical" evidence="1">
    <location>
        <begin position="94"/>
        <end position="127"/>
    </location>
</feature>
<keyword evidence="1" id="KW-0472">Membrane</keyword>
<dbReference type="Proteomes" id="UP000633365">
    <property type="component" value="Unassembled WGS sequence"/>
</dbReference>
<proteinExistence type="predicted"/>
<accession>A0A934WTQ5</accession>
<dbReference type="Pfam" id="PF16316">
    <property type="entry name" value="DUF4956"/>
    <property type="match status" value="1"/>
</dbReference>